<feature type="region of interest" description="Disordered" evidence="8">
    <location>
        <begin position="94"/>
        <end position="119"/>
    </location>
</feature>
<keyword evidence="6 9" id="KW-1133">Transmembrane helix</keyword>
<dbReference type="SMART" id="SM00382">
    <property type="entry name" value="AAA"/>
    <property type="match status" value="1"/>
</dbReference>
<evidence type="ECO:0000256" key="5">
    <source>
        <dbReference type="ARBA" id="ARBA00022840"/>
    </source>
</evidence>
<dbReference type="EMBL" id="CP001326">
    <property type="protein sequence ID" value="ACO63332.1"/>
    <property type="molecule type" value="Genomic_DNA"/>
</dbReference>
<keyword evidence="5 13" id="KW-0067">ATP-binding</keyword>
<dbReference type="Gene3D" id="3.40.50.300">
    <property type="entry name" value="P-loop containing nucleotide triphosphate hydrolases"/>
    <property type="match status" value="1"/>
</dbReference>
<dbReference type="InParanoid" id="C1E5X8"/>
<evidence type="ECO:0000313" key="14">
    <source>
        <dbReference type="Proteomes" id="UP000002009"/>
    </source>
</evidence>
<evidence type="ECO:0000313" key="13">
    <source>
        <dbReference type="EMBL" id="ACO63332.1"/>
    </source>
</evidence>
<feature type="transmembrane region" description="Helical" evidence="9">
    <location>
        <begin position="222"/>
        <end position="243"/>
    </location>
</feature>
<dbReference type="SUPFAM" id="SSF90123">
    <property type="entry name" value="ABC transporter transmembrane region"/>
    <property type="match status" value="1"/>
</dbReference>
<dbReference type="Pfam" id="PF00005">
    <property type="entry name" value="ABC_tran"/>
    <property type="match status" value="1"/>
</dbReference>
<organism evidence="13 14">
    <name type="scientific">Micromonas commoda (strain RCC299 / NOUM17 / CCMP2709)</name>
    <name type="common">Picoplanktonic green alga</name>
    <dbReference type="NCBI Taxonomy" id="296587"/>
    <lineage>
        <taxon>Eukaryota</taxon>
        <taxon>Viridiplantae</taxon>
        <taxon>Chlorophyta</taxon>
        <taxon>Mamiellophyceae</taxon>
        <taxon>Mamiellales</taxon>
        <taxon>Mamiellaceae</taxon>
        <taxon>Micromonas</taxon>
    </lineage>
</organism>
<dbReference type="InterPro" id="IPR036640">
    <property type="entry name" value="ABC1_TM_sf"/>
</dbReference>
<keyword evidence="2" id="KW-0813">Transport</keyword>
<feature type="domain" description="ABC transporter" evidence="11">
    <location>
        <begin position="678"/>
        <end position="919"/>
    </location>
</feature>
<dbReference type="PROSITE" id="PS00211">
    <property type="entry name" value="ABC_TRANSPORTER_1"/>
    <property type="match status" value="1"/>
</dbReference>
<sequence length="932" mass="101399">MARASFFLHRTDQESIRRRQLKNGVTLLLILLVDCACACVLYFTREKRLGEIWSELANLTSADTFKDGTGDLLALFAARLVLLTCAGTAAVYLGRQRNKGPPPPPRSARASNLSSRDASQADLTLRAPLLAPEDHDEDEEDDRVCPAVHDASPAGVTVDDAPNDPGAFDPNDFAPTEEDQFHNQRAIRRRDVIVESTFLLCIAMQAYVAVKSVSFYYAEGKTARTVLLLAASIVAINAESVYLRSYVAACTVRTGVLRRDFHAHELQFHDRVVGHVCDMCGLRLIAGSKGLRFGGFRCKTCDFDCCMRCFCRKDRATAEGGIRGDKGTKAENERTPAEYLWRVMALAKLEWQLIAMAICTTLVTSAAALFVPHFQGAAIDAAIAVDKEQFNRTALMLLISSAGVSLFSAFKGVCFSLVGRRLAYKVRTGLLKNILSQDIAYFDGVNTGDLLSRLSYDCANLTAPCNTVLSLAAQNLVVICGGLTMCFWVSWRLAMVSFAVVMPITFLIKRYARWSQSLNREISAMLGLASNAANEALGNIRTVRAVSTEDVEFKRYEEHARAALNAGIKDAFGGALTVALTNLLELGTAVLILWLGGGMTMERPNPRLTIGSLITFQLYFNSVTSSYTALSNCLTTLVRAAGSASRVFQLQDNLPDISPNAGETFRPEASRATAGPEIRFEKVKFWYQMRPNTMVIDDMDMVVAAGSTAALVGKSGGGKTTVVSLLLRYYDVKSGAILLDGKDVRSLNLASTHRHIGLVAQDMQMFNHSIGGNIGYGLDPETEATREKVEAAAKAANAHDFIMTFPDGYETRLGERGVRLSGGQRQRLAIARVFLRNPTLLLLDEATSALDLESEAAVQEALDRLIATGGHTAVVVAHRLSTVRHATNINVISAGKVCESGTHEELVGKEGGVYAGLLALQQRKKEETIAEN</sequence>
<dbReference type="KEGG" id="mis:MICPUN_58471"/>
<feature type="region of interest" description="Disordered" evidence="8">
    <location>
        <begin position="151"/>
        <end position="181"/>
    </location>
</feature>
<dbReference type="Gene3D" id="1.20.1560.10">
    <property type="entry name" value="ABC transporter type 1, transmembrane domain"/>
    <property type="match status" value="1"/>
</dbReference>
<dbReference type="STRING" id="296587.C1E5X8"/>
<dbReference type="InterPro" id="IPR039421">
    <property type="entry name" value="Type_1_exporter"/>
</dbReference>
<evidence type="ECO:0000256" key="9">
    <source>
        <dbReference type="SAM" id="Phobius"/>
    </source>
</evidence>
<feature type="transmembrane region" description="Helical" evidence="9">
    <location>
        <begin position="394"/>
        <end position="418"/>
    </location>
</feature>
<gene>
    <name evidence="13" type="ORF">MICPUN_58471</name>
</gene>
<evidence type="ECO:0000256" key="7">
    <source>
        <dbReference type="ARBA" id="ARBA00023136"/>
    </source>
</evidence>
<dbReference type="SUPFAM" id="SSF52540">
    <property type="entry name" value="P-loop containing nucleoside triphosphate hydrolases"/>
    <property type="match status" value="1"/>
</dbReference>
<feature type="compositionally biased region" description="Low complexity" evidence="8">
    <location>
        <begin position="107"/>
        <end position="118"/>
    </location>
</feature>
<dbReference type="PANTHER" id="PTHR43394">
    <property type="entry name" value="ATP-DEPENDENT PERMEASE MDL1, MITOCHONDRIAL"/>
    <property type="match status" value="1"/>
</dbReference>
<evidence type="ECO:0000256" key="1">
    <source>
        <dbReference type="ARBA" id="ARBA00004141"/>
    </source>
</evidence>
<dbReference type="FunFam" id="3.40.50.300:FF:000218">
    <property type="entry name" value="Multidrug ABC transporter ATP-binding protein"/>
    <property type="match status" value="1"/>
</dbReference>
<comment type="subcellular location">
    <subcellularLocation>
        <location evidence="1">Membrane</location>
        <topology evidence="1">Multi-pass membrane protein</topology>
    </subcellularLocation>
</comment>
<dbReference type="InterPro" id="IPR017871">
    <property type="entry name" value="ABC_transporter-like_CS"/>
</dbReference>
<evidence type="ECO:0000256" key="8">
    <source>
        <dbReference type="SAM" id="MobiDB-lite"/>
    </source>
</evidence>
<evidence type="ECO:0000256" key="4">
    <source>
        <dbReference type="ARBA" id="ARBA00022741"/>
    </source>
</evidence>
<feature type="transmembrane region" description="Helical" evidence="9">
    <location>
        <begin position="493"/>
        <end position="512"/>
    </location>
</feature>
<evidence type="ECO:0000256" key="6">
    <source>
        <dbReference type="ARBA" id="ARBA00022989"/>
    </source>
</evidence>
<dbReference type="PROSITE" id="PS50081">
    <property type="entry name" value="ZF_DAG_PE_2"/>
    <property type="match status" value="1"/>
</dbReference>
<dbReference type="InterPro" id="IPR003439">
    <property type="entry name" value="ABC_transporter-like_ATP-bd"/>
</dbReference>
<proteinExistence type="predicted"/>
<dbReference type="GO" id="GO:0016887">
    <property type="term" value="F:ATP hydrolysis activity"/>
    <property type="evidence" value="ECO:0007669"/>
    <property type="project" value="InterPro"/>
</dbReference>
<reference evidence="13 14" key="1">
    <citation type="journal article" date="2009" name="Science">
        <title>Green evolution and dynamic adaptations revealed by genomes of the marine picoeukaryotes Micromonas.</title>
        <authorList>
            <person name="Worden A.Z."/>
            <person name="Lee J.H."/>
            <person name="Mock T."/>
            <person name="Rouze P."/>
            <person name="Simmons M.P."/>
            <person name="Aerts A.L."/>
            <person name="Allen A.E."/>
            <person name="Cuvelier M.L."/>
            <person name="Derelle E."/>
            <person name="Everett M.V."/>
            <person name="Foulon E."/>
            <person name="Grimwood J."/>
            <person name="Gundlach H."/>
            <person name="Henrissat B."/>
            <person name="Napoli C."/>
            <person name="McDonald S.M."/>
            <person name="Parker M.S."/>
            <person name="Rombauts S."/>
            <person name="Salamov A."/>
            <person name="Von Dassow P."/>
            <person name="Badger J.H."/>
            <person name="Coutinho P.M."/>
            <person name="Demir E."/>
            <person name="Dubchak I."/>
            <person name="Gentemann C."/>
            <person name="Eikrem W."/>
            <person name="Gready J.E."/>
            <person name="John U."/>
            <person name="Lanier W."/>
            <person name="Lindquist E.A."/>
            <person name="Lucas S."/>
            <person name="Mayer K.F."/>
            <person name="Moreau H."/>
            <person name="Not F."/>
            <person name="Otillar R."/>
            <person name="Panaud O."/>
            <person name="Pangilinan J."/>
            <person name="Paulsen I."/>
            <person name="Piegu B."/>
            <person name="Poliakov A."/>
            <person name="Robbens S."/>
            <person name="Schmutz J."/>
            <person name="Toulza E."/>
            <person name="Wyss T."/>
            <person name="Zelensky A."/>
            <person name="Zhou K."/>
            <person name="Armbrust E.V."/>
            <person name="Bhattacharya D."/>
            <person name="Goodenough U.W."/>
            <person name="Van de Peer Y."/>
            <person name="Grigoriev I.V."/>
        </authorList>
    </citation>
    <scope>NUCLEOTIDE SEQUENCE [LARGE SCALE GENOMIC DNA]</scope>
    <source>
        <strain evidence="14">RCC299 / NOUM17</strain>
    </source>
</reference>
<keyword evidence="3 9" id="KW-0812">Transmembrane</keyword>
<dbReference type="PROSITE" id="PS50929">
    <property type="entry name" value="ABC_TM1F"/>
    <property type="match status" value="1"/>
</dbReference>
<evidence type="ECO:0000259" key="11">
    <source>
        <dbReference type="PROSITE" id="PS50893"/>
    </source>
</evidence>
<feature type="transmembrane region" description="Helical" evidence="9">
    <location>
        <begin position="192"/>
        <end position="210"/>
    </location>
</feature>
<dbReference type="eggNOG" id="KOG0058">
    <property type="taxonomic scope" value="Eukaryota"/>
</dbReference>
<dbReference type="PROSITE" id="PS50893">
    <property type="entry name" value="ABC_TRANSPORTER_2"/>
    <property type="match status" value="1"/>
</dbReference>
<dbReference type="OrthoDB" id="6500128at2759"/>
<protein>
    <submittedName>
        <fullName evidence="13">ATP-binding cassette superfamily</fullName>
    </submittedName>
</protein>
<dbReference type="FunFam" id="1.20.1560.10:FF:000215">
    <property type="entry name" value="ABC transporter B family member 4"/>
    <property type="match status" value="1"/>
</dbReference>
<dbReference type="Proteomes" id="UP000002009">
    <property type="component" value="Chromosome 5"/>
</dbReference>
<dbReference type="InterPro" id="IPR011527">
    <property type="entry name" value="ABC1_TM_dom"/>
</dbReference>
<feature type="transmembrane region" description="Helical" evidence="9">
    <location>
        <begin position="571"/>
        <end position="596"/>
    </location>
</feature>
<evidence type="ECO:0000259" key="10">
    <source>
        <dbReference type="PROSITE" id="PS50081"/>
    </source>
</evidence>
<feature type="transmembrane region" description="Helical" evidence="9">
    <location>
        <begin position="72"/>
        <end position="93"/>
    </location>
</feature>
<dbReference type="GO" id="GO:0090374">
    <property type="term" value="P:oligopeptide export from mitochondrion"/>
    <property type="evidence" value="ECO:0007669"/>
    <property type="project" value="TreeGrafter"/>
</dbReference>
<dbReference type="OMA" id="CIDIVAS"/>
<keyword evidence="4" id="KW-0547">Nucleotide-binding</keyword>
<dbReference type="GO" id="GO:0015421">
    <property type="term" value="F:ABC-type oligopeptide transporter activity"/>
    <property type="evidence" value="ECO:0007669"/>
    <property type="project" value="TreeGrafter"/>
</dbReference>
<evidence type="ECO:0000259" key="12">
    <source>
        <dbReference type="PROSITE" id="PS50929"/>
    </source>
</evidence>
<dbReference type="GO" id="GO:0005743">
    <property type="term" value="C:mitochondrial inner membrane"/>
    <property type="evidence" value="ECO:0007669"/>
    <property type="project" value="TreeGrafter"/>
</dbReference>
<dbReference type="GeneID" id="8243361"/>
<dbReference type="InterPro" id="IPR027417">
    <property type="entry name" value="P-loop_NTPase"/>
</dbReference>
<name>C1E5X8_MICCC</name>
<accession>C1E5X8</accession>
<dbReference type="CDD" id="cd18572">
    <property type="entry name" value="ABC_6TM_TAP"/>
    <property type="match status" value="1"/>
</dbReference>
<dbReference type="AlphaFoldDB" id="C1E5X8"/>
<dbReference type="RefSeq" id="XP_002502074.1">
    <property type="nucleotide sequence ID" value="XM_002502028.1"/>
</dbReference>
<dbReference type="InterPro" id="IPR002219">
    <property type="entry name" value="PKC_DAG/PE"/>
</dbReference>
<feature type="transmembrane region" description="Helical" evidence="9">
    <location>
        <begin position="353"/>
        <end position="374"/>
    </location>
</feature>
<dbReference type="PANTHER" id="PTHR43394:SF5">
    <property type="entry name" value="ABC TRANSPORTER B FAMILY"/>
    <property type="match status" value="1"/>
</dbReference>
<keyword evidence="7 9" id="KW-0472">Membrane</keyword>
<dbReference type="InterPro" id="IPR003593">
    <property type="entry name" value="AAA+_ATPase"/>
</dbReference>
<evidence type="ECO:0000256" key="2">
    <source>
        <dbReference type="ARBA" id="ARBA00022448"/>
    </source>
</evidence>
<dbReference type="GO" id="GO:0005524">
    <property type="term" value="F:ATP binding"/>
    <property type="evidence" value="ECO:0007669"/>
    <property type="project" value="UniProtKB-KW"/>
</dbReference>
<feature type="domain" description="ABC transmembrane type-1" evidence="12">
    <location>
        <begin position="355"/>
        <end position="639"/>
    </location>
</feature>
<evidence type="ECO:0000256" key="3">
    <source>
        <dbReference type="ARBA" id="ARBA00022692"/>
    </source>
</evidence>
<feature type="domain" description="Phorbol-ester/DAG-type" evidence="10">
    <location>
        <begin position="263"/>
        <end position="317"/>
    </location>
</feature>
<dbReference type="Pfam" id="PF00664">
    <property type="entry name" value="ABC_membrane"/>
    <property type="match status" value="1"/>
</dbReference>
<feature type="transmembrane region" description="Helical" evidence="9">
    <location>
        <begin position="21"/>
        <end position="43"/>
    </location>
</feature>
<keyword evidence="14" id="KW-1185">Reference proteome</keyword>